<keyword evidence="2 4" id="KW-0863">Zinc-finger</keyword>
<dbReference type="InterPro" id="IPR046341">
    <property type="entry name" value="SET_dom_sf"/>
</dbReference>
<dbReference type="SUPFAM" id="SSF144232">
    <property type="entry name" value="HIT/MYND zinc finger-like"/>
    <property type="match status" value="1"/>
</dbReference>
<dbReference type="InterPro" id="IPR050869">
    <property type="entry name" value="H3K4_H4K5_MeTrfase"/>
</dbReference>
<dbReference type="Gene3D" id="2.170.270.10">
    <property type="entry name" value="SET domain"/>
    <property type="match status" value="1"/>
</dbReference>
<evidence type="ECO:0000313" key="7">
    <source>
        <dbReference type="Proteomes" id="UP000230233"/>
    </source>
</evidence>
<evidence type="ECO:0000256" key="3">
    <source>
        <dbReference type="ARBA" id="ARBA00022833"/>
    </source>
</evidence>
<dbReference type="PROSITE" id="PS01360">
    <property type="entry name" value="ZF_MYND_1"/>
    <property type="match status" value="1"/>
</dbReference>
<dbReference type="InterPro" id="IPR002893">
    <property type="entry name" value="Znf_MYND"/>
</dbReference>
<evidence type="ECO:0000313" key="6">
    <source>
        <dbReference type="EMBL" id="PIC54639.1"/>
    </source>
</evidence>
<dbReference type="Proteomes" id="UP000230233">
    <property type="component" value="Chromosome I"/>
</dbReference>
<dbReference type="Gene3D" id="6.10.140.2220">
    <property type="match status" value="1"/>
</dbReference>
<dbReference type="PROSITE" id="PS50865">
    <property type="entry name" value="ZF_MYND_2"/>
    <property type="match status" value="1"/>
</dbReference>
<reference evidence="7" key="1">
    <citation type="submission" date="2017-10" db="EMBL/GenBank/DDBJ databases">
        <title>Rapid genome shrinkage in a self-fertile nematode reveals novel sperm competition proteins.</title>
        <authorList>
            <person name="Yin D."/>
            <person name="Schwarz E.M."/>
            <person name="Thomas C.G."/>
            <person name="Felde R.L."/>
            <person name="Korf I.F."/>
            <person name="Cutter A.D."/>
            <person name="Schartner C.M."/>
            <person name="Ralston E.J."/>
            <person name="Meyer B.J."/>
            <person name="Haag E.S."/>
        </authorList>
    </citation>
    <scope>NUCLEOTIDE SEQUENCE [LARGE SCALE GENOMIC DNA]</scope>
    <source>
        <strain evidence="7">JU1422</strain>
    </source>
</reference>
<evidence type="ECO:0000256" key="2">
    <source>
        <dbReference type="ARBA" id="ARBA00022771"/>
    </source>
</evidence>
<dbReference type="STRING" id="1611254.A0A2G5VS58"/>
<keyword evidence="7" id="KW-1185">Reference proteome</keyword>
<dbReference type="EMBL" id="PDUG01000001">
    <property type="protein sequence ID" value="PIC54639.1"/>
    <property type="molecule type" value="Genomic_DNA"/>
</dbReference>
<dbReference type="PANTHER" id="PTHR12197">
    <property type="entry name" value="HISTONE-LYSINE N-METHYLTRANSFERASE SMYD"/>
    <property type="match status" value="1"/>
</dbReference>
<evidence type="ECO:0000256" key="1">
    <source>
        <dbReference type="ARBA" id="ARBA00022723"/>
    </source>
</evidence>
<evidence type="ECO:0000256" key="4">
    <source>
        <dbReference type="PROSITE-ProRule" id="PRU00134"/>
    </source>
</evidence>
<name>A0A2G5VS58_9PELO</name>
<dbReference type="OrthoDB" id="265717at2759"/>
<sequence>MYTVAREPPLAAVLSPEFQDTYCATCFSEIDASQSDSEILTCDDCTQVSYCSLKCQRKDWKTVHQLECEILRGTSQKMTVTMRLCVRVLLSTIGKSDIDGLETNYKEFRSSPKHNQFLSDVLTIIKASGHNIFPKSMDNNKMIAIICTVLCNSFGIIAEKRVEPIGSGLYVGLAKHNHSCASSCHVVFDGNQAILRSRDRQYCKNTTISYVSRMLPTFERQKSIRNVHFITCRCEMCLNEDLDLTGLASKCQTSKCQGFVKNGSCTTCGKSALIPFEQSTQSTSKLLDILENRHKSMDTVQDEYRHLQNLREDYGRILADCNVAILQLDEQLAYCASEMKNVPEDMELVALRGVQHFISRLGIGAPEVTRRLYIACKCLSRLQKYSMEIPKLAVQSSLESHGEDHPISKFLADLIIRNLEIQEFRNSEIQKFEI</sequence>
<dbReference type="SUPFAM" id="SSF82199">
    <property type="entry name" value="SET domain"/>
    <property type="match status" value="1"/>
</dbReference>
<dbReference type="GO" id="GO:0005634">
    <property type="term" value="C:nucleus"/>
    <property type="evidence" value="ECO:0007669"/>
    <property type="project" value="TreeGrafter"/>
</dbReference>
<gene>
    <name evidence="6" type="primary">Cni-set-10</name>
    <name evidence="6" type="synonym">Cnig_chr_I.g3809</name>
    <name evidence="6" type="ORF">B9Z55_003809</name>
</gene>
<proteinExistence type="predicted"/>
<dbReference type="AlphaFoldDB" id="A0A2G5VS58"/>
<protein>
    <recommendedName>
        <fullName evidence="5">MYND-type domain-containing protein</fullName>
    </recommendedName>
</protein>
<organism evidence="6 7">
    <name type="scientific">Caenorhabditis nigoni</name>
    <dbReference type="NCBI Taxonomy" id="1611254"/>
    <lineage>
        <taxon>Eukaryota</taxon>
        <taxon>Metazoa</taxon>
        <taxon>Ecdysozoa</taxon>
        <taxon>Nematoda</taxon>
        <taxon>Chromadorea</taxon>
        <taxon>Rhabditida</taxon>
        <taxon>Rhabditina</taxon>
        <taxon>Rhabditomorpha</taxon>
        <taxon>Rhabditoidea</taxon>
        <taxon>Rhabditidae</taxon>
        <taxon>Peloderinae</taxon>
        <taxon>Caenorhabditis</taxon>
    </lineage>
</organism>
<dbReference type="PANTHER" id="PTHR12197:SF283">
    <property type="entry name" value="MYND-TYPE DOMAIN-CONTAINING PROTEIN"/>
    <property type="match status" value="1"/>
</dbReference>
<evidence type="ECO:0000259" key="5">
    <source>
        <dbReference type="PROSITE" id="PS50865"/>
    </source>
</evidence>
<keyword evidence="1" id="KW-0479">Metal-binding</keyword>
<dbReference type="GO" id="GO:0008270">
    <property type="term" value="F:zinc ion binding"/>
    <property type="evidence" value="ECO:0007669"/>
    <property type="project" value="UniProtKB-KW"/>
</dbReference>
<feature type="domain" description="MYND-type" evidence="5">
    <location>
        <begin position="23"/>
        <end position="68"/>
    </location>
</feature>
<keyword evidence="3" id="KW-0862">Zinc</keyword>
<dbReference type="Pfam" id="PF01753">
    <property type="entry name" value="zf-MYND"/>
    <property type="match status" value="1"/>
</dbReference>
<accession>A0A2G5VS58</accession>
<dbReference type="Gene3D" id="1.10.220.160">
    <property type="match status" value="1"/>
</dbReference>
<comment type="caution">
    <text evidence="6">The sequence shown here is derived from an EMBL/GenBank/DDBJ whole genome shotgun (WGS) entry which is preliminary data.</text>
</comment>